<accession>A0A1J4JWD7</accession>
<keyword evidence="2" id="KW-0040">ANK repeat</keyword>
<proteinExistence type="predicted"/>
<dbReference type="PANTHER" id="PTHR24198:SF165">
    <property type="entry name" value="ANKYRIN REPEAT-CONTAINING PROTEIN-RELATED"/>
    <property type="match status" value="1"/>
</dbReference>
<dbReference type="InterPro" id="IPR035992">
    <property type="entry name" value="Ricin_B-like_lectins"/>
</dbReference>
<protein>
    <recommendedName>
        <fullName evidence="5">DUF3447 domain-containing protein</fullName>
    </recommendedName>
</protein>
<evidence type="ECO:0008006" key="5">
    <source>
        <dbReference type="Google" id="ProtNLM"/>
    </source>
</evidence>
<dbReference type="SMART" id="SM00248">
    <property type="entry name" value="ANK"/>
    <property type="match status" value="15"/>
</dbReference>
<dbReference type="RefSeq" id="XP_068356443.1">
    <property type="nucleotide sequence ID" value="XM_068506734.1"/>
</dbReference>
<dbReference type="InterPro" id="IPR002110">
    <property type="entry name" value="Ankyrin_rpt"/>
</dbReference>
<reference evidence="3" key="1">
    <citation type="submission" date="2016-10" db="EMBL/GenBank/DDBJ databases">
        <authorList>
            <person name="Benchimol M."/>
            <person name="Almeida L.G."/>
            <person name="Vasconcelos A.T."/>
            <person name="Perreira-Neves A."/>
            <person name="Rosa I.A."/>
            <person name="Tasca T."/>
            <person name="Bogo M.R."/>
            <person name="de Souza W."/>
        </authorList>
    </citation>
    <scope>NUCLEOTIDE SEQUENCE [LARGE SCALE GENOMIC DNA]</scope>
    <source>
        <strain evidence="3">K</strain>
    </source>
</reference>
<keyword evidence="4" id="KW-1185">Reference proteome</keyword>
<dbReference type="VEuPathDB" id="TrichDB:TRFO_29351"/>
<name>A0A1J4JWD7_9EUKA</name>
<dbReference type="Gene3D" id="1.25.40.20">
    <property type="entry name" value="Ankyrin repeat-containing domain"/>
    <property type="match status" value="5"/>
</dbReference>
<comment type="caution">
    <text evidence="3">The sequence shown here is derived from an EMBL/GenBank/DDBJ whole genome shotgun (WGS) entry which is preliminary data.</text>
</comment>
<keyword evidence="1" id="KW-0677">Repeat</keyword>
<evidence type="ECO:0000256" key="2">
    <source>
        <dbReference type="ARBA" id="ARBA00023043"/>
    </source>
</evidence>
<evidence type="ECO:0000256" key="1">
    <source>
        <dbReference type="ARBA" id="ARBA00022737"/>
    </source>
</evidence>
<organism evidence="3 4">
    <name type="scientific">Tritrichomonas foetus</name>
    <dbReference type="NCBI Taxonomy" id="1144522"/>
    <lineage>
        <taxon>Eukaryota</taxon>
        <taxon>Metamonada</taxon>
        <taxon>Parabasalia</taxon>
        <taxon>Tritrichomonadida</taxon>
        <taxon>Tritrichomonadidae</taxon>
        <taxon>Tritrichomonas</taxon>
    </lineage>
</organism>
<dbReference type="Pfam" id="PF12796">
    <property type="entry name" value="Ank_2"/>
    <property type="match status" value="1"/>
</dbReference>
<gene>
    <name evidence="3" type="ORF">TRFO_29351</name>
</gene>
<sequence>MNFAANQNVAIVFFTETSLKLALTVDSSEIPAKITLAQFSPNNEKQHFTFSPLNKQDIEYEDYYIIESIAFPGNFLDLNNINFISQATNESKPLWQFINGILISNNEFLHINNEFSIEKSSNEKSEFHLFFYDGNSIPEDVPIIFYSMRYDKVITLGYNGDYNNGGHQLYLKKFHSSKPSQVWVFNHTQQKDIRSTREFEQVFDYYNDLDHCLLYTHTHHGNPNQRWDFVNYQFVTNFDGKTVEYLEDIKILKMIDKTNEEEYDDFDFFRKPSVFIPFLSNQSSLFEYVPDFDQFLYHSNPSSDTIKAAYFFSISNYFIDINKCVNDKFIITNDERIEVIDVEFSEATKVTFSIKQTKNMDNKAFVPQRIHYYHYQHECANYQSFFENELNLPIESDNPIRRIGRPGGFQIRGRFGPPFRGYLPFHGYAPQNRNEEINPKWNPKNSVKPGRYWNEETKHDYSMKDSSNLYEEILSGNPITITITNSEVYRKIGQKLNIRGIIEICDFVDNFQSQYDYLEELSTIQEELFLITPENIQELSYQFNEYIDKYGNYTIAWIILAVSKCKPFKNEILAQFSANLCRNIEFSDALKEVVEQDENSCSPNLIFYDFIHAKGIFSNQKIENSKNENDQNKSKQNQVDHSQLLMMIQNDCIQDFQEIFIREKFNVNMKVTVSPYKHCKMLNSNPTIIQYAAFFGSIKVFKFLLLQKADLKLKDKNNNSLFTYAICGGNSEIIHLCEQEGLHSKTTTAMLQSIVLSGNNSIYKWIRENMKHEEEKEIDWWKIIIQAIASKNIFPFLDSLHFLNQGDIIPIIITIIDRDYDFYKLLNTFSYLHKSLISKYVTLSTKVNNQQFEIEKGPILNMKCYKKLFIEQMISQDKLTDFLSLARHNPLKETYFILALKNIQNPPKKIIRYFLQNNFDFSHILIENQPVIHYLIKNHSCLLFDFIKTPYFDFNLQNEGENLLVYAITSKMFTFATLLMEKYSFNINTFTDVRILGNLDLKILQFLCDIPEYSINVRLSNGLTLVEHAIKQEKTDAIEILLRRNDLIFDANVVILLAIKKNALKIINNILNTENPLFDFESLLNSCIRYRSENIFISLIQSEMCKLSPSTIQQMCIEMASQKVYEKICHNVIPKIDGFSPLCIALNIYAVDDVILYILKNDSSEKNIILNNTNDTILTKSIKTNRIQVFKYLMEDAQTNINLPNLDNETPFYLAVKTGKMEYINPFFLRHDHVIHQKEMSLCIEKKLKDIVKLMIVNFERLNCTFSFDCLIKTIVQFRSNDYMPEIKSAPNGLFVNSLKILAKCIKYDFKEMFNMLIDENIVDMNQQDREGRNALCYSLFYNNSYYYNKLYKSVYTSNTPVTPFGNVKSANLAVKLLYSNENNMNPAFINGWNIEGNTALYTSIVESNYELFTFLLSLEGMDIYKKNKDGSNIFYALCLNKNWTLYIKSLLEPMKNAQHATNDPNYFGKFSPLHGAVQANNDELIDFLIQNSFETDRFTFGELIEHQNWKYFYQLMPEKLDFFMPLHLIEDETAIDHLIESNKIVFHSSNYITDANLGYDNFLIAAIKNQNGNLAQKILHKNMGIDVNYQDSHLNTAIHYAIQYSCYQIVYLLLTDEFDTNVLIENEKGESPVYYLMKNNNHELIEAFLQKKDGWINKIMADGETPLTFAVKNNDISIVNLFMKCNDIDLNMTNRNGQTALDLSLDNNQIFQFLIRNNHFNINSGIAFKVIEMNKSTLLSILLVQSNFNINQIRKVDTTDQTLLEVFMINFENFTDGVKLSFLNHESLNFNNIKIIESVISKDISKYIPYTQIFKNVDTDIMNSMINDESIPTFAAKKNNISAISALLVDQKVDILKKNLHDENSLEILDQNGRKDFAALISSLIKK</sequence>
<evidence type="ECO:0000313" key="3">
    <source>
        <dbReference type="EMBL" id="OHT03307.1"/>
    </source>
</evidence>
<dbReference type="SUPFAM" id="SSF50370">
    <property type="entry name" value="Ricin B-like lectins"/>
    <property type="match status" value="1"/>
</dbReference>
<dbReference type="PANTHER" id="PTHR24198">
    <property type="entry name" value="ANKYRIN REPEAT AND PROTEIN KINASE DOMAIN-CONTAINING PROTEIN"/>
    <property type="match status" value="1"/>
</dbReference>
<evidence type="ECO:0000313" key="4">
    <source>
        <dbReference type="Proteomes" id="UP000179807"/>
    </source>
</evidence>
<dbReference type="GeneID" id="94841438"/>
<dbReference type="Proteomes" id="UP000179807">
    <property type="component" value="Unassembled WGS sequence"/>
</dbReference>
<dbReference type="SUPFAM" id="SSF48403">
    <property type="entry name" value="Ankyrin repeat"/>
    <property type="match status" value="5"/>
</dbReference>
<dbReference type="InterPro" id="IPR036770">
    <property type="entry name" value="Ankyrin_rpt-contain_sf"/>
</dbReference>
<dbReference type="EMBL" id="MLAK01000832">
    <property type="protein sequence ID" value="OHT03307.1"/>
    <property type="molecule type" value="Genomic_DNA"/>
</dbReference>